<accession>A0A1I7ZK69</accession>
<keyword evidence="1" id="KW-1185">Reference proteome</keyword>
<sequence length="88" mass="10137">MSNALANKKFAKKCRDQMSKKIEEMEKWWRRKRMRSRGPDAPNFSVLVTWTDFTVSNNPNRIFGSDSRGAMPSKCEGQEGIARTVILL</sequence>
<dbReference type="AlphaFoldDB" id="A0A1I7ZK69"/>
<organism evidence="1 2">
    <name type="scientific">Steinernema glaseri</name>
    <dbReference type="NCBI Taxonomy" id="37863"/>
    <lineage>
        <taxon>Eukaryota</taxon>
        <taxon>Metazoa</taxon>
        <taxon>Ecdysozoa</taxon>
        <taxon>Nematoda</taxon>
        <taxon>Chromadorea</taxon>
        <taxon>Rhabditida</taxon>
        <taxon>Tylenchina</taxon>
        <taxon>Panagrolaimomorpha</taxon>
        <taxon>Strongyloidoidea</taxon>
        <taxon>Steinernematidae</taxon>
        <taxon>Steinernema</taxon>
    </lineage>
</organism>
<evidence type="ECO:0000313" key="1">
    <source>
        <dbReference type="Proteomes" id="UP000095287"/>
    </source>
</evidence>
<evidence type="ECO:0000313" key="2">
    <source>
        <dbReference type="WBParaSite" id="L893_g27254.t1"/>
    </source>
</evidence>
<reference evidence="2" key="1">
    <citation type="submission" date="2016-11" db="UniProtKB">
        <authorList>
            <consortium name="WormBaseParasite"/>
        </authorList>
    </citation>
    <scope>IDENTIFICATION</scope>
</reference>
<dbReference type="WBParaSite" id="L893_g27254.t1">
    <property type="protein sequence ID" value="L893_g27254.t1"/>
    <property type="gene ID" value="L893_g27254"/>
</dbReference>
<protein>
    <submittedName>
        <fullName evidence="2">Ovule protein</fullName>
    </submittedName>
</protein>
<dbReference type="Proteomes" id="UP000095287">
    <property type="component" value="Unplaced"/>
</dbReference>
<name>A0A1I7ZK69_9BILA</name>
<proteinExistence type="predicted"/>